<dbReference type="GO" id="GO:0016788">
    <property type="term" value="F:hydrolase activity, acting on ester bonds"/>
    <property type="evidence" value="ECO:0007669"/>
    <property type="project" value="InterPro"/>
</dbReference>
<keyword evidence="9" id="KW-1185">Reference proteome</keyword>
<dbReference type="GO" id="GO:0016042">
    <property type="term" value="P:lipid catabolic process"/>
    <property type="evidence" value="ECO:0007669"/>
    <property type="project" value="UniProtKB-KW"/>
</dbReference>
<dbReference type="Pfam" id="PF00657">
    <property type="entry name" value="Lipase_GDSL"/>
    <property type="match status" value="1"/>
</dbReference>
<proteinExistence type="inferred from homology"/>
<evidence type="ECO:0000256" key="6">
    <source>
        <dbReference type="ARBA" id="ARBA00022963"/>
    </source>
</evidence>
<gene>
    <name evidence="8" type="ORF">Nepgr_033252</name>
</gene>
<dbReference type="Proteomes" id="UP001279734">
    <property type="component" value="Unassembled WGS sequence"/>
</dbReference>
<evidence type="ECO:0000256" key="3">
    <source>
        <dbReference type="ARBA" id="ARBA00022525"/>
    </source>
</evidence>
<comment type="similarity">
    <text evidence="2">Belongs to the 'GDSL' lipolytic enzyme family.</text>
</comment>
<organism evidence="8 9">
    <name type="scientific">Nepenthes gracilis</name>
    <name type="common">Slender pitcher plant</name>
    <dbReference type="NCBI Taxonomy" id="150966"/>
    <lineage>
        <taxon>Eukaryota</taxon>
        <taxon>Viridiplantae</taxon>
        <taxon>Streptophyta</taxon>
        <taxon>Embryophyta</taxon>
        <taxon>Tracheophyta</taxon>
        <taxon>Spermatophyta</taxon>
        <taxon>Magnoliopsida</taxon>
        <taxon>eudicotyledons</taxon>
        <taxon>Gunneridae</taxon>
        <taxon>Pentapetalae</taxon>
        <taxon>Caryophyllales</taxon>
        <taxon>Nepenthaceae</taxon>
        <taxon>Nepenthes</taxon>
    </lineage>
</organism>
<dbReference type="InterPro" id="IPR001087">
    <property type="entry name" value="GDSL"/>
</dbReference>
<name>A0AAD3Y8J1_NEPGR</name>
<dbReference type="AlphaFoldDB" id="A0AAD3Y8J1"/>
<keyword evidence="4" id="KW-0732">Signal</keyword>
<evidence type="ECO:0008006" key="10">
    <source>
        <dbReference type="Google" id="ProtNLM"/>
    </source>
</evidence>
<keyword evidence="5" id="KW-0378">Hydrolase</keyword>
<comment type="subcellular location">
    <subcellularLocation>
        <location evidence="1">Secreted</location>
    </subcellularLocation>
</comment>
<dbReference type="EMBL" id="BSYO01000040">
    <property type="protein sequence ID" value="GMH31409.1"/>
    <property type="molecule type" value="Genomic_DNA"/>
</dbReference>
<dbReference type="PANTHER" id="PTHR45650">
    <property type="entry name" value="GDSL-LIKE LIPASE/ACYLHYDROLASE-RELATED"/>
    <property type="match status" value="1"/>
</dbReference>
<keyword evidence="3" id="KW-0964">Secreted</keyword>
<evidence type="ECO:0000256" key="2">
    <source>
        <dbReference type="ARBA" id="ARBA00008668"/>
    </source>
</evidence>
<dbReference type="PANTHER" id="PTHR45650:SF8">
    <property type="entry name" value="GDSL ESTERASE_LIPASE"/>
    <property type="match status" value="1"/>
</dbReference>
<comment type="caution">
    <text evidence="8">The sequence shown here is derived from an EMBL/GenBank/DDBJ whole genome shotgun (WGS) entry which is preliminary data.</text>
</comment>
<dbReference type="Gene3D" id="3.40.50.1110">
    <property type="entry name" value="SGNH hydrolase"/>
    <property type="match status" value="1"/>
</dbReference>
<evidence type="ECO:0000256" key="7">
    <source>
        <dbReference type="ARBA" id="ARBA00023098"/>
    </source>
</evidence>
<accession>A0AAD3Y8J1</accession>
<dbReference type="InterPro" id="IPR036514">
    <property type="entry name" value="SGNH_hydro_sf"/>
</dbReference>
<dbReference type="GO" id="GO:0005576">
    <property type="term" value="C:extracellular region"/>
    <property type="evidence" value="ECO:0007669"/>
    <property type="project" value="UniProtKB-SubCell"/>
</dbReference>
<evidence type="ECO:0000256" key="5">
    <source>
        <dbReference type="ARBA" id="ARBA00022801"/>
    </source>
</evidence>
<protein>
    <recommendedName>
        <fullName evidence="10">GDSL esterase/lipase</fullName>
    </recommendedName>
</protein>
<evidence type="ECO:0000256" key="1">
    <source>
        <dbReference type="ARBA" id="ARBA00004613"/>
    </source>
</evidence>
<keyword evidence="6" id="KW-0442">Lipid degradation</keyword>
<evidence type="ECO:0000313" key="9">
    <source>
        <dbReference type="Proteomes" id="UP001279734"/>
    </source>
</evidence>
<sequence length="159" mass="17160">MIWEAFSVGVSLNYYCYFYCRRKSNRIPEMMSSALLAALLVMVVLFGSAKSNGSEAGSPEVPGMFVFGDSLIDVGNNNYLDSVAKSNYWPYGCDFSEGPTGRFCNGKTVVDLIGELLGMPYLPAFADPTAVGARILGGVNYASAAAGILDETGRHWVRL</sequence>
<reference evidence="8" key="1">
    <citation type="submission" date="2023-05" db="EMBL/GenBank/DDBJ databases">
        <title>Nepenthes gracilis genome sequencing.</title>
        <authorList>
            <person name="Fukushima K."/>
        </authorList>
    </citation>
    <scope>NUCLEOTIDE SEQUENCE</scope>
    <source>
        <strain evidence="8">SING2019-196</strain>
    </source>
</reference>
<evidence type="ECO:0000313" key="8">
    <source>
        <dbReference type="EMBL" id="GMH31409.1"/>
    </source>
</evidence>
<keyword evidence="7" id="KW-0443">Lipid metabolism</keyword>
<evidence type="ECO:0000256" key="4">
    <source>
        <dbReference type="ARBA" id="ARBA00022729"/>
    </source>
</evidence>
<dbReference type="InterPro" id="IPR051238">
    <property type="entry name" value="GDSL_esterase/lipase"/>
</dbReference>